<evidence type="ECO:0000256" key="1">
    <source>
        <dbReference type="SAM" id="MobiDB-lite"/>
    </source>
</evidence>
<feature type="compositionally biased region" description="Polar residues" evidence="1">
    <location>
        <begin position="373"/>
        <end position="393"/>
    </location>
</feature>
<dbReference type="Pfam" id="PF10382">
    <property type="entry name" value="ZGRF1-like_N"/>
    <property type="match status" value="1"/>
</dbReference>
<dbReference type="InterPro" id="IPR018838">
    <property type="entry name" value="ZGRF1-like_N"/>
</dbReference>
<dbReference type="PANTHER" id="PTHR28535">
    <property type="entry name" value="ZINC FINGER GRF-TYPE CONTAINING 1"/>
    <property type="match status" value="1"/>
</dbReference>
<feature type="region of interest" description="Disordered" evidence="1">
    <location>
        <begin position="80"/>
        <end position="106"/>
    </location>
</feature>
<feature type="region of interest" description="Disordered" evidence="1">
    <location>
        <begin position="373"/>
        <end position="404"/>
    </location>
</feature>
<accession>A0A7L4LKH9</accession>
<feature type="non-terminal residue" evidence="3">
    <location>
        <position position="1"/>
    </location>
</feature>
<evidence type="ECO:0000313" key="3">
    <source>
        <dbReference type="EMBL" id="NXY64865.1"/>
    </source>
</evidence>
<organism evidence="3 4">
    <name type="scientific">Callaeas wilsoni</name>
    <name type="common">North Island kokako</name>
    <dbReference type="NCBI Taxonomy" id="1347786"/>
    <lineage>
        <taxon>Eukaryota</taxon>
        <taxon>Metazoa</taxon>
        <taxon>Chordata</taxon>
        <taxon>Craniata</taxon>
        <taxon>Vertebrata</taxon>
        <taxon>Euteleostomi</taxon>
        <taxon>Archelosauria</taxon>
        <taxon>Archosauria</taxon>
        <taxon>Dinosauria</taxon>
        <taxon>Saurischia</taxon>
        <taxon>Theropoda</taxon>
        <taxon>Coelurosauria</taxon>
        <taxon>Aves</taxon>
        <taxon>Neognathae</taxon>
        <taxon>Neoaves</taxon>
        <taxon>Telluraves</taxon>
        <taxon>Australaves</taxon>
        <taxon>Passeriformes</taxon>
        <taxon>Corvoidea</taxon>
        <taxon>Callaeidae</taxon>
        <taxon>Callaeas</taxon>
    </lineage>
</organism>
<reference evidence="3 4" key="1">
    <citation type="submission" date="2019-09" db="EMBL/GenBank/DDBJ databases">
        <title>Bird 10,000 Genomes (B10K) Project - Family phase.</title>
        <authorList>
            <person name="Zhang G."/>
        </authorList>
    </citation>
    <scope>NUCLEOTIDE SEQUENCE [LARGE SCALE GENOMIC DNA]</scope>
    <source>
        <strain evidence="3">B10K-OTA-212792</strain>
        <tissue evidence="3">Blood</tissue>
    </source>
</reference>
<feature type="compositionally biased region" description="Basic and acidic residues" evidence="1">
    <location>
        <begin position="80"/>
        <end position="91"/>
    </location>
</feature>
<dbReference type="PANTHER" id="PTHR28535:SF1">
    <property type="entry name" value="PROTEIN ZGRF1"/>
    <property type="match status" value="1"/>
</dbReference>
<feature type="domain" description="5'-3' DNA helicase ZGRF1-like N-terminal" evidence="2">
    <location>
        <begin position="11"/>
        <end position="78"/>
    </location>
</feature>
<dbReference type="Proteomes" id="UP000576729">
    <property type="component" value="Unassembled WGS sequence"/>
</dbReference>
<dbReference type="InterPro" id="IPR052800">
    <property type="entry name" value="DNA_Repair_Helicase_ZGRF1"/>
</dbReference>
<protein>
    <submittedName>
        <fullName evidence="3">ZGRF1 protein</fullName>
    </submittedName>
</protein>
<feature type="non-terminal residue" evidence="3">
    <location>
        <position position="726"/>
    </location>
</feature>
<comment type="caution">
    <text evidence="3">The sequence shown here is derived from an EMBL/GenBank/DDBJ whole genome shotgun (WGS) entry which is preliminary data.</text>
</comment>
<name>A0A7L4LKH9_9CORV</name>
<proteinExistence type="predicted"/>
<dbReference type="GO" id="GO:0035861">
    <property type="term" value="C:site of double-strand break"/>
    <property type="evidence" value="ECO:0007669"/>
    <property type="project" value="TreeGrafter"/>
</dbReference>
<sequence>LFFRYFTYLKQVLYTHQKMKKSKTWQDGILRVKTGRNQATLFDDKGQCLESIFIKSQVTPGDDLESERYLITVEAVKVSEKPSEDQPKKAETPAADRNGVKPGLLPPRHLPVGLKRKFTGFQGPRQVEKKIPAVEDQEKPTVLPLSKECQGSFPSNFYISSPLFSTIRKKDAETNPSAGFWEEACRDNGREQMSVSSLLSAPFIDSCEESEKQNSDQFVVKPESPLLTGHTGPRAVSHHIRSTAEIIALLKSKPAQGQGGQTSGVTGCLSRFQAAENADLCDKKSPVLPAFSGNPAKGLVPDTQHLPFMQGIVDDKKDWNAQTLPNSAEQPCGEEVTGQRQDKKVNNLSQDLQDHCNTNSCFLPESTVSRMSDSQFVPSSGDISCSASPTTFEDNPFGYREHSGTDSLRENLSVKMQSELHPRQNSEGVSSDPELSGDVTLIEAGIGEDVAQDAVSRPHSCCEVETHSKNEVKCSNFDGEGCTLPQLCDDDARRTAEDSANQTRTEVELLGDGHDVKEISESQSSFEATNSEEDLDGCAALTINGTSWIRSQRSDLLPGDTNVNECHPEPRVFEATGSIPGLSPSRVISAVDKKTEEGVMQLGCMESPDVGSEHFWGTKSDDIKPGSPLLALSQKSDPLGTGYSPPEQTAVGETELENAESITASPEACKGETIGVHCLKCPAMAENSSGLPDLVNDIALLRALAQHSTALESLQKMEENTSMFCE</sequence>
<keyword evidence="4" id="KW-1185">Reference proteome</keyword>
<dbReference type="EMBL" id="VWPU01019397">
    <property type="protein sequence ID" value="NXY64865.1"/>
    <property type="molecule type" value="Genomic_DNA"/>
</dbReference>
<evidence type="ECO:0000259" key="2">
    <source>
        <dbReference type="Pfam" id="PF10382"/>
    </source>
</evidence>
<dbReference type="GO" id="GO:0006302">
    <property type="term" value="P:double-strand break repair"/>
    <property type="evidence" value="ECO:0007669"/>
    <property type="project" value="TreeGrafter"/>
</dbReference>
<dbReference type="GO" id="GO:0005634">
    <property type="term" value="C:nucleus"/>
    <property type="evidence" value="ECO:0007669"/>
    <property type="project" value="TreeGrafter"/>
</dbReference>
<evidence type="ECO:0000313" key="4">
    <source>
        <dbReference type="Proteomes" id="UP000576729"/>
    </source>
</evidence>
<gene>
    <name evidence="3" type="primary">Zgrf1_1</name>
    <name evidence="3" type="ORF">CALWIL_R05105</name>
</gene>
<dbReference type="AlphaFoldDB" id="A0A7L4LKH9"/>
<feature type="region of interest" description="Disordered" evidence="1">
    <location>
        <begin position="626"/>
        <end position="649"/>
    </location>
</feature>